<name>A0A3N4I3E8_ASCIM</name>
<dbReference type="Proteomes" id="UP000275078">
    <property type="component" value="Unassembled WGS sequence"/>
</dbReference>
<protein>
    <submittedName>
        <fullName evidence="1">Uncharacterized protein</fullName>
    </submittedName>
</protein>
<organism evidence="1 2">
    <name type="scientific">Ascobolus immersus RN42</name>
    <dbReference type="NCBI Taxonomy" id="1160509"/>
    <lineage>
        <taxon>Eukaryota</taxon>
        <taxon>Fungi</taxon>
        <taxon>Dikarya</taxon>
        <taxon>Ascomycota</taxon>
        <taxon>Pezizomycotina</taxon>
        <taxon>Pezizomycetes</taxon>
        <taxon>Pezizales</taxon>
        <taxon>Ascobolaceae</taxon>
        <taxon>Ascobolus</taxon>
    </lineage>
</organism>
<sequence>MPPIREQIDNLPKRNFSGLRPFLKEFKTLSSRTQWDEERKVLELIDRLTYDLFQRVQDRSSFSPSIGLTVFCDRLLALDLYEDICFKPKTPRKGLVKSLYLKLSSGTGSLQSSFRRKAECIHQAQIKPALQISRTQRQIKKKRPTLNTIVG</sequence>
<evidence type="ECO:0000313" key="2">
    <source>
        <dbReference type="Proteomes" id="UP000275078"/>
    </source>
</evidence>
<dbReference type="AlphaFoldDB" id="A0A3N4I3E8"/>
<reference evidence="1 2" key="1">
    <citation type="journal article" date="2018" name="Nat. Ecol. Evol.">
        <title>Pezizomycetes genomes reveal the molecular basis of ectomycorrhizal truffle lifestyle.</title>
        <authorList>
            <person name="Murat C."/>
            <person name="Payen T."/>
            <person name="Noel B."/>
            <person name="Kuo A."/>
            <person name="Morin E."/>
            <person name="Chen J."/>
            <person name="Kohler A."/>
            <person name="Krizsan K."/>
            <person name="Balestrini R."/>
            <person name="Da Silva C."/>
            <person name="Montanini B."/>
            <person name="Hainaut M."/>
            <person name="Levati E."/>
            <person name="Barry K.W."/>
            <person name="Belfiori B."/>
            <person name="Cichocki N."/>
            <person name="Clum A."/>
            <person name="Dockter R.B."/>
            <person name="Fauchery L."/>
            <person name="Guy J."/>
            <person name="Iotti M."/>
            <person name="Le Tacon F."/>
            <person name="Lindquist E.A."/>
            <person name="Lipzen A."/>
            <person name="Malagnac F."/>
            <person name="Mello A."/>
            <person name="Molinier V."/>
            <person name="Miyauchi S."/>
            <person name="Poulain J."/>
            <person name="Riccioni C."/>
            <person name="Rubini A."/>
            <person name="Sitrit Y."/>
            <person name="Splivallo R."/>
            <person name="Traeger S."/>
            <person name="Wang M."/>
            <person name="Zifcakova L."/>
            <person name="Wipf D."/>
            <person name="Zambonelli A."/>
            <person name="Paolocci F."/>
            <person name="Nowrousian M."/>
            <person name="Ottonello S."/>
            <person name="Baldrian P."/>
            <person name="Spatafora J.W."/>
            <person name="Henrissat B."/>
            <person name="Nagy L.G."/>
            <person name="Aury J.M."/>
            <person name="Wincker P."/>
            <person name="Grigoriev I.V."/>
            <person name="Bonfante P."/>
            <person name="Martin F.M."/>
        </authorList>
    </citation>
    <scope>NUCLEOTIDE SEQUENCE [LARGE SCALE GENOMIC DNA]</scope>
    <source>
        <strain evidence="1 2">RN42</strain>
    </source>
</reference>
<proteinExistence type="predicted"/>
<evidence type="ECO:0000313" key="1">
    <source>
        <dbReference type="EMBL" id="RPA80519.1"/>
    </source>
</evidence>
<gene>
    <name evidence="1" type="ORF">BJ508DRAFT_347075</name>
</gene>
<keyword evidence="2" id="KW-1185">Reference proteome</keyword>
<accession>A0A3N4I3E8</accession>
<dbReference type="EMBL" id="ML119687">
    <property type="protein sequence ID" value="RPA80519.1"/>
    <property type="molecule type" value="Genomic_DNA"/>
</dbReference>